<dbReference type="InterPro" id="IPR010075">
    <property type="entry name" value="PRibForGlyAmidine_synth_PurQ"/>
</dbReference>
<comment type="caution">
    <text evidence="9">The sequence shown here is derived from an EMBL/GenBank/DDBJ whole genome shotgun (WGS) entry which is preliminary data.</text>
</comment>
<comment type="subcellular location">
    <subcellularLocation>
        <location evidence="8">Cytoplasm</location>
    </subcellularLocation>
</comment>
<proteinExistence type="inferred from homology"/>
<comment type="subunit">
    <text evidence="8">Part of the FGAM synthase complex composed of 1 PurL, 1 PurQ and 2 PurS subunits.</text>
</comment>
<evidence type="ECO:0000256" key="7">
    <source>
        <dbReference type="ARBA" id="ARBA00022962"/>
    </source>
</evidence>
<dbReference type="SMART" id="SM01211">
    <property type="entry name" value="GATase_5"/>
    <property type="match status" value="1"/>
</dbReference>
<dbReference type="GO" id="GO:0004359">
    <property type="term" value="F:glutaminase activity"/>
    <property type="evidence" value="ECO:0007669"/>
    <property type="project" value="UniProtKB-EC"/>
</dbReference>
<dbReference type="EC" id="3.5.1.2" evidence="8"/>
<comment type="catalytic activity">
    <reaction evidence="8">
        <text>L-glutamine + H2O = L-glutamate + NH4(+)</text>
        <dbReference type="Rhea" id="RHEA:15889"/>
        <dbReference type="ChEBI" id="CHEBI:15377"/>
        <dbReference type="ChEBI" id="CHEBI:28938"/>
        <dbReference type="ChEBI" id="CHEBI:29985"/>
        <dbReference type="ChEBI" id="CHEBI:58359"/>
        <dbReference type="EC" id="3.5.1.2"/>
    </reaction>
</comment>
<feature type="active site" description="Nucleophile" evidence="8">
    <location>
        <position position="95"/>
    </location>
</feature>
<dbReference type="InterPro" id="IPR029062">
    <property type="entry name" value="Class_I_gatase-like"/>
</dbReference>
<dbReference type="AlphaFoldDB" id="A0A2H0W0I8"/>
<comment type="function">
    <text evidence="8">Part of the phosphoribosylformylglycinamidine synthase complex involved in the purines biosynthetic pathway. Catalyzes the ATP-dependent conversion of formylglycinamide ribonucleotide (FGAR) and glutamine to yield formylglycinamidine ribonucleotide (FGAM) and glutamate. The FGAM synthase complex is composed of three subunits. PurQ produces an ammonia molecule by converting glutamine to glutamate. PurL transfers the ammonia molecule to FGAR to form FGAM in an ATP-dependent manner. PurS interacts with PurQ and PurL and is thought to assist in the transfer of the ammonia molecule from PurQ to PurL.</text>
</comment>
<dbReference type="HAMAP" id="MF_00421">
    <property type="entry name" value="PurQ"/>
    <property type="match status" value="1"/>
</dbReference>
<dbReference type="Gene3D" id="3.40.50.880">
    <property type="match status" value="1"/>
</dbReference>
<evidence type="ECO:0000256" key="8">
    <source>
        <dbReference type="HAMAP-Rule" id="MF_00421"/>
    </source>
</evidence>
<dbReference type="GO" id="GO:0005737">
    <property type="term" value="C:cytoplasm"/>
    <property type="evidence" value="ECO:0007669"/>
    <property type="project" value="UniProtKB-SubCell"/>
</dbReference>
<comment type="catalytic activity">
    <reaction evidence="8">
        <text>N(2)-formyl-N(1)-(5-phospho-beta-D-ribosyl)glycinamide + L-glutamine + ATP + H2O = 2-formamido-N(1)-(5-O-phospho-beta-D-ribosyl)acetamidine + L-glutamate + ADP + phosphate + H(+)</text>
        <dbReference type="Rhea" id="RHEA:17129"/>
        <dbReference type="ChEBI" id="CHEBI:15377"/>
        <dbReference type="ChEBI" id="CHEBI:15378"/>
        <dbReference type="ChEBI" id="CHEBI:29985"/>
        <dbReference type="ChEBI" id="CHEBI:30616"/>
        <dbReference type="ChEBI" id="CHEBI:43474"/>
        <dbReference type="ChEBI" id="CHEBI:58359"/>
        <dbReference type="ChEBI" id="CHEBI:147286"/>
        <dbReference type="ChEBI" id="CHEBI:147287"/>
        <dbReference type="ChEBI" id="CHEBI:456216"/>
        <dbReference type="EC" id="6.3.5.3"/>
    </reaction>
</comment>
<dbReference type="EMBL" id="PEZZ01000033">
    <property type="protein sequence ID" value="PIS04879.1"/>
    <property type="molecule type" value="Genomic_DNA"/>
</dbReference>
<evidence type="ECO:0000313" key="9">
    <source>
        <dbReference type="EMBL" id="PIS04879.1"/>
    </source>
</evidence>
<dbReference type="UniPathway" id="UPA00074">
    <property type="reaction ID" value="UER00128"/>
</dbReference>
<evidence type="ECO:0000256" key="5">
    <source>
        <dbReference type="ARBA" id="ARBA00022801"/>
    </source>
</evidence>
<dbReference type="PIRSF" id="PIRSF001586">
    <property type="entry name" value="FGAM_synth_I"/>
    <property type="match status" value="1"/>
</dbReference>
<evidence type="ECO:0000256" key="3">
    <source>
        <dbReference type="ARBA" id="ARBA00022741"/>
    </source>
</evidence>
<sequence length="247" mass="27438">MKPKVIVLKTDGSNCEEEMNFAFNLAGAESEIIHINELFAGDKKLKGYQILALPGGFTYGDDVMAGKLLANQLLYKLGKEIKQFTQADKLVLGVCNGFQVLVRTGLLPFGGKPAEDASLIINDNAKFMSQWEGLVIQDSKCVFTVNLAGRQIEYPIAHGEGKFIIKDNDVLERLKENNQIVFKYTGNPNGSVEDIAGVCDQSGKILGLMPHPERFVQKTQHYNWRGQEIETPHGLPIFQNAVNYFKS</sequence>
<dbReference type="GO" id="GO:0004642">
    <property type="term" value="F:phosphoribosylformylglycinamidine synthase activity"/>
    <property type="evidence" value="ECO:0007669"/>
    <property type="project" value="UniProtKB-UniRule"/>
</dbReference>
<keyword evidence="5 8" id="KW-0378">Hydrolase</keyword>
<protein>
    <recommendedName>
        <fullName evidence="8">Phosphoribosylformylglycinamidine synthase subunit PurQ</fullName>
        <shortName evidence="8">FGAM synthase</shortName>
        <ecNumber evidence="8">6.3.5.3</ecNumber>
    </recommendedName>
    <alternativeName>
        <fullName evidence="8">Formylglycinamide ribonucleotide amidotransferase subunit I</fullName>
        <shortName evidence="8">FGAR amidotransferase I</shortName>
        <shortName evidence="8">FGAR-AT I</shortName>
    </alternativeName>
    <alternativeName>
        <fullName evidence="8">Glutaminase PurQ</fullName>
        <ecNumber evidence="8">3.5.1.2</ecNumber>
    </alternativeName>
    <alternativeName>
        <fullName evidence="8">Phosphoribosylformylglycinamidine synthase subunit I</fullName>
    </alternativeName>
</protein>
<dbReference type="PANTHER" id="PTHR10099">
    <property type="entry name" value="PHOSPHORIBOSYLFORMYLGLYCINAMIDINE SYNTHASE"/>
    <property type="match status" value="1"/>
</dbReference>
<dbReference type="PANTHER" id="PTHR10099:SF1">
    <property type="entry name" value="PHOSPHORIBOSYLFORMYLGLYCINAMIDINE SYNTHASE"/>
    <property type="match status" value="1"/>
</dbReference>
<evidence type="ECO:0000256" key="4">
    <source>
        <dbReference type="ARBA" id="ARBA00022755"/>
    </source>
</evidence>
<name>A0A2H0W0I8_9BACT</name>
<dbReference type="EC" id="6.3.5.3" evidence="8"/>
<evidence type="ECO:0000256" key="1">
    <source>
        <dbReference type="ARBA" id="ARBA00022490"/>
    </source>
</evidence>
<dbReference type="GO" id="GO:0006189">
    <property type="term" value="P:'de novo' IMP biosynthetic process"/>
    <property type="evidence" value="ECO:0007669"/>
    <property type="project" value="UniProtKB-UniRule"/>
</dbReference>
<evidence type="ECO:0000313" key="10">
    <source>
        <dbReference type="Proteomes" id="UP000230935"/>
    </source>
</evidence>
<reference evidence="10" key="1">
    <citation type="submission" date="2017-09" db="EMBL/GenBank/DDBJ databases">
        <title>Depth-based differentiation of microbial function through sediment-hosted aquifers and enrichment of novel symbionts in the deep terrestrial subsurface.</title>
        <authorList>
            <person name="Probst A.J."/>
            <person name="Ladd B."/>
            <person name="Jarett J.K."/>
            <person name="Geller-Mcgrath D.E."/>
            <person name="Sieber C.M.K."/>
            <person name="Emerson J.B."/>
            <person name="Anantharaman K."/>
            <person name="Thomas B.C."/>
            <person name="Malmstrom R."/>
            <person name="Stieglmeier M."/>
            <person name="Klingl A."/>
            <person name="Woyke T."/>
            <person name="Ryan C.M."/>
            <person name="Banfield J.F."/>
        </authorList>
    </citation>
    <scope>NUCLEOTIDE SEQUENCE [LARGE SCALE GENOMIC DNA]</scope>
</reference>
<dbReference type="Proteomes" id="UP000230935">
    <property type="component" value="Unassembled WGS sequence"/>
</dbReference>
<keyword evidence="1 8" id="KW-0963">Cytoplasm</keyword>
<keyword evidence="7 8" id="KW-0315">Glutamine amidotransferase</keyword>
<keyword evidence="2 8" id="KW-0436">Ligase</keyword>
<evidence type="ECO:0000256" key="2">
    <source>
        <dbReference type="ARBA" id="ARBA00022598"/>
    </source>
</evidence>
<keyword evidence="3 8" id="KW-0547">Nucleotide-binding</keyword>
<gene>
    <name evidence="8 9" type="primary">purQ</name>
    <name evidence="9" type="ORF">COT81_04050</name>
</gene>
<organism evidence="9 10">
    <name type="scientific">Candidatus Buchananbacteria bacterium CG10_big_fil_rev_8_21_14_0_10_42_9</name>
    <dbReference type="NCBI Taxonomy" id="1974526"/>
    <lineage>
        <taxon>Bacteria</taxon>
        <taxon>Candidatus Buchananiibacteriota</taxon>
    </lineage>
</organism>
<evidence type="ECO:0000256" key="6">
    <source>
        <dbReference type="ARBA" id="ARBA00022840"/>
    </source>
</evidence>
<dbReference type="Pfam" id="PF13507">
    <property type="entry name" value="GATase_5"/>
    <property type="match status" value="1"/>
</dbReference>
<dbReference type="SUPFAM" id="SSF52317">
    <property type="entry name" value="Class I glutamine amidotransferase-like"/>
    <property type="match status" value="1"/>
</dbReference>
<feature type="active site" evidence="8">
    <location>
        <position position="213"/>
    </location>
</feature>
<dbReference type="NCBIfam" id="TIGR01737">
    <property type="entry name" value="FGAM_synth_I"/>
    <property type="match status" value="1"/>
</dbReference>
<dbReference type="PROSITE" id="PS51273">
    <property type="entry name" value="GATASE_TYPE_1"/>
    <property type="match status" value="1"/>
</dbReference>
<comment type="pathway">
    <text evidence="8">Purine metabolism; IMP biosynthesis via de novo pathway; 5-amino-1-(5-phospho-D-ribosyl)imidazole from N(2)-formyl-N(1)-(5-phospho-D-ribosyl)glycinamide: step 1/2.</text>
</comment>
<keyword evidence="6 8" id="KW-0067">ATP-binding</keyword>
<feature type="active site" evidence="8">
    <location>
        <position position="211"/>
    </location>
</feature>
<keyword evidence="4 8" id="KW-0658">Purine biosynthesis</keyword>
<dbReference type="GO" id="GO:0005524">
    <property type="term" value="F:ATP binding"/>
    <property type="evidence" value="ECO:0007669"/>
    <property type="project" value="UniProtKB-KW"/>
</dbReference>
<accession>A0A2H0W0I8</accession>